<protein>
    <submittedName>
        <fullName evidence="5">Kiwellin</fullName>
    </submittedName>
</protein>
<keyword evidence="2" id="KW-0964">Secreted</keyword>
<accession>A0A9K3JJQ5</accession>
<evidence type="ECO:0000256" key="3">
    <source>
        <dbReference type="ARBA" id="ARBA00022729"/>
    </source>
</evidence>
<dbReference type="Gramene" id="mRNA:HanXRQr2_Chr03g0130371">
    <property type="protein sequence ID" value="CDS:HanXRQr2_Chr03g0130371.1"/>
    <property type="gene ID" value="HanXRQr2_Chr03g0130371"/>
</dbReference>
<comment type="subcellular location">
    <subcellularLocation>
        <location evidence="1">Secreted</location>
    </subcellularLocation>
</comment>
<reference evidence="5" key="1">
    <citation type="journal article" date="2017" name="Nature">
        <title>The sunflower genome provides insights into oil metabolism, flowering and Asterid evolution.</title>
        <authorList>
            <person name="Badouin H."/>
            <person name="Gouzy J."/>
            <person name="Grassa C.J."/>
            <person name="Murat F."/>
            <person name="Staton S.E."/>
            <person name="Cottret L."/>
            <person name="Lelandais-Briere C."/>
            <person name="Owens G.L."/>
            <person name="Carrere S."/>
            <person name="Mayjonade B."/>
            <person name="Legrand L."/>
            <person name="Gill N."/>
            <person name="Kane N.C."/>
            <person name="Bowers J.E."/>
            <person name="Hubner S."/>
            <person name="Bellec A."/>
            <person name="Berard A."/>
            <person name="Berges H."/>
            <person name="Blanchet N."/>
            <person name="Boniface M.C."/>
            <person name="Brunel D."/>
            <person name="Catrice O."/>
            <person name="Chaidir N."/>
            <person name="Claudel C."/>
            <person name="Donnadieu C."/>
            <person name="Faraut T."/>
            <person name="Fievet G."/>
            <person name="Helmstetter N."/>
            <person name="King M."/>
            <person name="Knapp S.J."/>
            <person name="Lai Z."/>
            <person name="Le Paslier M.C."/>
            <person name="Lippi Y."/>
            <person name="Lorenzon L."/>
            <person name="Mandel J.R."/>
            <person name="Marage G."/>
            <person name="Marchand G."/>
            <person name="Marquand E."/>
            <person name="Bret-Mestries E."/>
            <person name="Morien E."/>
            <person name="Nambeesan S."/>
            <person name="Nguyen T."/>
            <person name="Pegot-Espagnet P."/>
            <person name="Pouilly N."/>
            <person name="Raftis F."/>
            <person name="Sallet E."/>
            <person name="Schiex T."/>
            <person name="Thomas J."/>
            <person name="Vandecasteele C."/>
            <person name="Vares D."/>
            <person name="Vear F."/>
            <person name="Vautrin S."/>
            <person name="Crespi M."/>
            <person name="Mangin B."/>
            <person name="Burke J.M."/>
            <person name="Salse J."/>
            <person name="Munos S."/>
            <person name="Vincourt P."/>
            <person name="Rieseberg L.H."/>
            <person name="Langlade N.B."/>
        </authorList>
    </citation>
    <scope>NUCLEOTIDE SEQUENCE</scope>
    <source>
        <tissue evidence="5">Leaves</tissue>
    </source>
</reference>
<gene>
    <name evidence="5" type="ORF">HanXRQr2_Chr03g0130371</name>
</gene>
<dbReference type="PANTHER" id="PTHR33191">
    <property type="entry name" value="RIPENING-RELATED PROTEIN 2-RELATED"/>
    <property type="match status" value="1"/>
</dbReference>
<dbReference type="AlphaFoldDB" id="A0A9K3JJQ5"/>
<evidence type="ECO:0000256" key="1">
    <source>
        <dbReference type="ARBA" id="ARBA00004613"/>
    </source>
</evidence>
<name>A0A9K3JJQ5_HELAN</name>
<comment type="caution">
    <text evidence="5">The sequence shown here is derived from an EMBL/GenBank/DDBJ whole genome shotgun (WGS) entry which is preliminary data.</text>
</comment>
<evidence type="ECO:0000313" key="6">
    <source>
        <dbReference type="Proteomes" id="UP000215914"/>
    </source>
</evidence>
<keyword evidence="3" id="KW-0732">Signal</keyword>
<dbReference type="GO" id="GO:0005576">
    <property type="term" value="C:extracellular region"/>
    <property type="evidence" value="ECO:0007669"/>
    <property type="project" value="UniProtKB-SubCell"/>
</dbReference>
<evidence type="ECO:0000313" key="5">
    <source>
        <dbReference type="EMBL" id="KAF5816077.1"/>
    </source>
</evidence>
<reference evidence="5" key="2">
    <citation type="submission" date="2020-06" db="EMBL/GenBank/DDBJ databases">
        <title>Helianthus annuus Genome sequencing and assembly Release 2.</title>
        <authorList>
            <person name="Gouzy J."/>
            <person name="Langlade N."/>
            <person name="Munos S."/>
        </authorList>
    </citation>
    <scope>NUCLEOTIDE SEQUENCE</scope>
    <source>
        <tissue evidence="5">Leaves</tissue>
    </source>
</reference>
<dbReference type="Proteomes" id="UP000215914">
    <property type="component" value="Unassembled WGS sequence"/>
</dbReference>
<dbReference type="PANTHER" id="PTHR33191:SF58">
    <property type="entry name" value="RIPENING-RELATED PROTEIN 1"/>
    <property type="match status" value="1"/>
</dbReference>
<dbReference type="EMBL" id="MNCJ02000318">
    <property type="protein sequence ID" value="KAF5816077.1"/>
    <property type="molecule type" value="Genomic_DNA"/>
</dbReference>
<dbReference type="InterPro" id="IPR039271">
    <property type="entry name" value="Kiwellin-like"/>
</dbReference>
<keyword evidence="6" id="KW-1185">Reference proteome</keyword>
<evidence type="ECO:0000256" key="2">
    <source>
        <dbReference type="ARBA" id="ARBA00022525"/>
    </source>
</evidence>
<dbReference type="Pfam" id="PF24300">
    <property type="entry name" value="KWL1"/>
    <property type="match status" value="1"/>
</dbReference>
<feature type="region of interest" description="Disordered" evidence="4">
    <location>
        <begin position="20"/>
        <end position="54"/>
    </location>
</feature>
<evidence type="ECO:0000256" key="4">
    <source>
        <dbReference type="SAM" id="MobiDB-lite"/>
    </source>
</evidence>
<proteinExistence type="predicted"/>
<organism evidence="5 6">
    <name type="scientific">Helianthus annuus</name>
    <name type="common">Common sunflower</name>
    <dbReference type="NCBI Taxonomy" id="4232"/>
    <lineage>
        <taxon>Eukaryota</taxon>
        <taxon>Viridiplantae</taxon>
        <taxon>Streptophyta</taxon>
        <taxon>Embryophyta</taxon>
        <taxon>Tracheophyta</taxon>
        <taxon>Spermatophyta</taxon>
        <taxon>Magnoliopsida</taxon>
        <taxon>eudicotyledons</taxon>
        <taxon>Gunneridae</taxon>
        <taxon>Pentapetalae</taxon>
        <taxon>asterids</taxon>
        <taxon>campanulids</taxon>
        <taxon>Asterales</taxon>
        <taxon>Asteraceae</taxon>
        <taxon>Asteroideae</taxon>
        <taxon>Heliantheae alliance</taxon>
        <taxon>Heliantheae</taxon>
        <taxon>Helianthus</taxon>
    </lineage>
</organism>
<sequence>MQPPLHGRTEAILTLNGFEDGGEGGWASQCDKKHHSDKTKVAASSTGRYNNGKKKDVSSFVTLVTRRALKLR</sequence>